<accession>A0A803NKD5</accession>
<dbReference type="EnsemblPlants" id="evm.model.01.2247">
    <property type="protein sequence ID" value="cds.evm.model.01.2247"/>
    <property type="gene ID" value="evm.TU.01.2247"/>
</dbReference>
<keyword evidence="1" id="KW-0175">Coiled coil</keyword>
<name>A0A803NKD5_CANSA</name>
<keyword evidence="3" id="KW-1185">Reference proteome</keyword>
<feature type="coiled-coil region" evidence="1">
    <location>
        <begin position="134"/>
        <end position="189"/>
    </location>
</feature>
<evidence type="ECO:0000313" key="3">
    <source>
        <dbReference type="Proteomes" id="UP000596661"/>
    </source>
</evidence>
<dbReference type="Proteomes" id="UP000596661">
    <property type="component" value="Chromosome 1"/>
</dbReference>
<sequence>MDSSVENSKSSLPDCLIEDLESDEIPVGVPFEQVTLVLNPECDNINVGEIVIVNKEDPETIGYLIGPSDEGQDVCQDECSGEPTGFLNVNPEYGILHHDDQARMIKLGPTGVANNGVADTYKILEAMLFIWQNYHVLEKKNKKLTADNAFLKLENGKYVEKERELEKTIKSLKGELDKLKKELIDEKKGADDLA</sequence>
<protein>
    <submittedName>
        <fullName evidence="2">Uncharacterized protein</fullName>
    </submittedName>
</protein>
<dbReference type="AlphaFoldDB" id="A0A803NKD5"/>
<evidence type="ECO:0000313" key="2">
    <source>
        <dbReference type="EnsemblPlants" id="cds.evm.model.01.2247"/>
    </source>
</evidence>
<dbReference type="EMBL" id="UZAU01000063">
    <property type="status" value="NOT_ANNOTATED_CDS"/>
    <property type="molecule type" value="Genomic_DNA"/>
</dbReference>
<evidence type="ECO:0000256" key="1">
    <source>
        <dbReference type="SAM" id="Coils"/>
    </source>
</evidence>
<reference evidence="2" key="2">
    <citation type="submission" date="2021-03" db="UniProtKB">
        <authorList>
            <consortium name="EnsemblPlants"/>
        </authorList>
    </citation>
    <scope>IDENTIFICATION</scope>
</reference>
<reference evidence="2" key="1">
    <citation type="submission" date="2018-11" db="EMBL/GenBank/DDBJ databases">
        <authorList>
            <person name="Grassa J C."/>
        </authorList>
    </citation>
    <scope>NUCLEOTIDE SEQUENCE [LARGE SCALE GENOMIC DNA]</scope>
</reference>
<proteinExistence type="predicted"/>
<organism evidence="2 3">
    <name type="scientific">Cannabis sativa</name>
    <name type="common">Hemp</name>
    <name type="synonym">Marijuana</name>
    <dbReference type="NCBI Taxonomy" id="3483"/>
    <lineage>
        <taxon>Eukaryota</taxon>
        <taxon>Viridiplantae</taxon>
        <taxon>Streptophyta</taxon>
        <taxon>Embryophyta</taxon>
        <taxon>Tracheophyta</taxon>
        <taxon>Spermatophyta</taxon>
        <taxon>Magnoliopsida</taxon>
        <taxon>eudicotyledons</taxon>
        <taxon>Gunneridae</taxon>
        <taxon>Pentapetalae</taxon>
        <taxon>rosids</taxon>
        <taxon>fabids</taxon>
        <taxon>Rosales</taxon>
        <taxon>Cannabaceae</taxon>
        <taxon>Cannabis</taxon>
    </lineage>
</organism>
<dbReference type="Gramene" id="evm.model.01.2247">
    <property type="protein sequence ID" value="cds.evm.model.01.2247"/>
    <property type="gene ID" value="evm.TU.01.2247"/>
</dbReference>